<sequence>MEWQKVLEILTCKLKSTFLLEKNIKHENEIMFHLWNDQNIKKLIHLWLEDHYNKKEFKSITKAQSFKIMGNKEFQAKNYMKSVESYTKCALYAPVNSCELPIAIANRSASLFYLNRYDDCIKDIELSIKLNYPKELHYKLYLRAIQCYLKLDKHHLAKETLSKIQKLIHDPNYIKPSMRDNIEKKICNITFIESCVQDIVHNTDDISKLKSQIVFEENTNFPNASITIDRIHNEKLGRHVIANKFIKEGDILFLEEPISFVLLNHDTYSYCQYCNNLNTDIPVPCRTCLNTFYCNENCLTKAWSSYHCWECPGNQMNLWKEIGIGHLALKVLLTCSTITDKIKFNEMQNLITNFDKLSIDDLTIYGITAIMLTIYLFKYTNFFKTNNLEDSLMKKFLNNFFNLNFNILTNNDKQLYISSLLLRYILQLISNGHAITKSNIFLSENDSSMIQQDIVATGIYPSASIMNHSCDPNIINIFVNQYLIVRASRDISQGEEIFNCYGPHYRHMTTENRQKILKNQYCFICKCKACTLPKLQYFVERFNAMKCLKCNGALCNIKNSTYCLDCDDKSQIPLLNKIIQANKIFQISEVYINLGKPEKALDKLEKCLHIRKTVLYKYNEDITITLNLMAEMYKIMGQWVNSIMCLENTLAAIKEKFGSFSIELLNQLHNLIDMCFKYLEKELNTKNTNTHKKIIKKTQIFLNQIEEITNFNYGFWSNIYKDVKEKQNQFLNYSTYNL</sequence>
<dbReference type="GO" id="GO:0008270">
    <property type="term" value="F:zinc ion binding"/>
    <property type="evidence" value="ECO:0007669"/>
    <property type="project" value="UniProtKB-KW"/>
</dbReference>
<dbReference type="GO" id="GO:0005737">
    <property type="term" value="C:cytoplasm"/>
    <property type="evidence" value="ECO:0007669"/>
    <property type="project" value="UniProtKB-SubCell"/>
</dbReference>
<evidence type="ECO:0000256" key="11">
    <source>
        <dbReference type="ARBA" id="ARBA00048985"/>
    </source>
</evidence>
<comment type="function">
    <text evidence="12">Protein-lysine N-methyltransferase. Monomethylates PRMT5, modulating its transcriptional activity. May also act as a histone methyltransferase. Plays a critical role in cardiac development. Acts as a key epigenetic regulator of gene expression during cardiac development via its dual activities as a methyltransferase and negative regulator of HDAC1.</text>
</comment>
<dbReference type="PROSITE" id="PS50280">
    <property type="entry name" value="SET"/>
    <property type="match status" value="1"/>
</dbReference>
<evidence type="ECO:0000256" key="3">
    <source>
        <dbReference type="ARBA" id="ARBA00022490"/>
    </source>
</evidence>
<dbReference type="Gene3D" id="2.170.270.10">
    <property type="entry name" value="SET domain"/>
    <property type="match status" value="1"/>
</dbReference>
<dbReference type="Gene3D" id="6.10.140.2220">
    <property type="match status" value="1"/>
</dbReference>
<dbReference type="InterPro" id="IPR011990">
    <property type="entry name" value="TPR-like_helical_dom_sf"/>
</dbReference>
<keyword evidence="8 15" id="KW-0863">Zinc-finger</keyword>
<dbReference type="InterPro" id="IPR052097">
    <property type="entry name" value="SET-MYND_domain_protein"/>
</dbReference>
<dbReference type="PANTHER" id="PTHR46165">
    <property type="entry name" value="SET AND MYND DOMAIN-CONTAINING PROTEIN 4"/>
    <property type="match status" value="1"/>
</dbReference>
<dbReference type="AlphaFoldDB" id="A0A7M7SRT7"/>
<dbReference type="Proteomes" id="UP000005203">
    <property type="component" value="Linkage group LG1"/>
</dbReference>
<dbReference type="GO" id="GO:0008276">
    <property type="term" value="F:protein methyltransferase activity"/>
    <property type="evidence" value="ECO:0007669"/>
    <property type="project" value="UniProtKB-ARBA"/>
</dbReference>
<dbReference type="Gene3D" id="1.10.220.160">
    <property type="match status" value="1"/>
</dbReference>
<dbReference type="PROSITE" id="PS01360">
    <property type="entry name" value="ZF_MYND_1"/>
    <property type="match status" value="1"/>
</dbReference>
<dbReference type="GO" id="GO:0008757">
    <property type="term" value="F:S-adenosylmethionine-dependent methyltransferase activity"/>
    <property type="evidence" value="ECO:0007669"/>
    <property type="project" value="UniProtKB-ARBA"/>
</dbReference>
<keyword evidence="9" id="KW-0862">Zinc</keyword>
<feature type="domain" description="SET" evidence="16">
    <location>
        <begin position="224"/>
        <end position="502"/>
    </location>
</feature>
<dbReference type="InterPro" id="IPR002893">
    <property type="entry name" value="Znf_MYND"/>
</dbReference>
<reference evidence="18" key="1">
    <citation type="submission" date="2021-01" db="UniProtKB">
        <authorList>
            <consortium name="EnsemblMetazoa"/>
        </authorList>
    </citation>
    <scope>IDENTIFICATION</scope>
    <source>
        <strain evidence="18">DH4</strain>
    </source>
</reference>
<evidence type="ECO:0000256" key="1">
    <source>
        <dbReference type="ARBA" id="ARBA00004123"/>
    </source>
</evidence>
<evidence type="ECO:0000256" key="15">
    <source>
        <dbReference type="PROSITE-ProRule" id="PRU00134"/>
    </source>
</evidence>
<evidence type="ECO:0000256" key="9">
    <source>
        <dbReference type="ARBA" id="ARBA00022833"/>
    </source>
</evidence>
<dbReference type="SUPFAM" id="SSF82199">
    <property type="entry name" value="SET domain"/>
    <property type="match status" value="1"/>
</dbReference>
<evidence type="ECO:0000256" key="10">
    <source>
        <dbReference type="ARBA" id="ARBA00023242"/>
    </source>
</evidence>
<dbReference type="SMART" id="SM00028">
    <property type="entry name" value="TPR"/>
    <property type="match status" value="5"/>
</dbReference>
<dbReference type="Pfam" id="PF01753">
    <property type="entry name" value="zf-MYND"/>
    <property type="match status" value="1"/>
</dbReference>
<dbReference type="SUPFAM" id="SSF48452">
    <property type="entry name" value="TPR-like"/>
    <property type="match status" value="2"/>
</dbReference>
<evidence type="ECO:0000256" key="13">
    <source>
        <dbReference type="ARBA" id="ARBA00093635"/>
    </source>
</evidence>
<accession>A0A7M7SRT7</accession>
<evidence type="ECO:0000313" key="20">
    <source>
        <dbReference type="RefSeq" id="XP_026301011.1"/>
    </source>
</evidence>
<dbReference type="InterPro" id="IPR046341">
    <property type="entry name" value="SET_dom_sf"/>
</dbReference>
<keyword evidence="6" id="KW-0949">S-adenosyl-L-methionine</keyword>
<gene>
    <name evidence="20" type="primary">LOC100577194</name>
</gene>
<reference evidence="20" key="2">
    <citation type="submission" date="2025-04" db="UniProtKB">
        <authorList>
            <consortium name="RefSeq"/>
        </authorList>
    </citation>
    <scope>IDENTIFICATION</scope>
    <source>
        <strain evidence="20">DH4</strain>
        <tissue evidence="20">Whole body</tissue>
    </source>
</reference>
<comment type="subcellular location">
    <subcellularLocation>
        <location evidence="2">Cytoplasm</location>
    </subcellularLocation>
    <subcellularLocation>
        <location evidence="1">Nucleus</location>
    </subcellularLocation>
</comment>
<accession>A0A8B8HAF9</accession>
<keyword evidence="4" id="KW-0489">Methyltransferase</keyword>
<dbReference type="GO" id="GO:0042826">
    <property type="term" value="F:histone deacetylase binding"/>
    <property type="evidence" value="ECO:0007669"/>
    <property type="project" value="TreeGrafter"/>
</dbReference>
<keyword evidence="5" id="KW-0808">Transferase</keyword>
<evidence type="ECO:0000256" key="2">
    <source>
        <dbReference type="ARBA" id="ARBA00004496"/>
    </source>
</evidence>
<dbReference type="InterPro" id="IPR001214">
    <property type="entry name" value="SET_dom"/>
</dbReference>
<evidence type="ECO:0000259" key="17">
    <source>
        <dbReference type="PROSITE" id="PS50865"/>
    </source>
</evidence>
<keyword evidence="3" id="KW-0963">Cytoplasm</keyword>
<evidence type="ECO:0000256" key="7">
    <source>
        <dbReference type="ARBA" id="ARBA00022723"/>
    </source>
</evidence>
<organism evidence="18">
    <name type="scientific">Apis mellifera</name>
    <name type="common">Honeybee</name>
    <dbReference type="NCBI Taxonomy" id="7460"/>
    <lineage>
        <taxon>Eukaryota</taxon>
        <taxon>Metazoa</taxon>
        <taxon>Ecdysozoa</taxon>
        <taxon>Arthropoda</taxon>
        <taxon>Hexapoda</taxon>
        <taxon>Insecta</taxon>
        <taxon>Pterygota</taxon>
        <taxon>Neoptera</taxon>
        <taxon>Endopterygota</taxon>
        <taxon>Hymenoptera</taxon>
        <taxon>Apocrita</taxon>
        <taxon>Aculeata</taxon>
        <taxon>Apoidea</taxon>
        <taxon>Anthophila</taxon>
        <taxon>Apidae</taxon>
        <taxon>Apis</taxon>
    </lineage>
</organism>
<evidence type="ECO:0000256" key="12">
    <source>
        <dbReference type="ARBA" id="ARBA00093423"/>
    </source>
</evidence>
<evidence type="ECO:0000256" key="6">
    <source>
        <dbReference type="ARBA" id="ARBA00022691"/>
    </source>
</evidence>
<name>A0A7M7SRT7_APIME</name>
<dbReference type="PROSITE" id="PS50865">
    <property type="entry name" value="ZF_MYND_2"/>
    <property type="match status" value="1"/>
</dbReference>
<dbReference type="SUPFAM" id="SSF144232">
    <property type="entry name" value="HIT/MYND zinc finger-like"/>
    <property type="match status" value="1"/>
</dbReference>
<evidence type="ECO:0000313" key="18">
    <source>
        <dbReference type="EnsemblMetazoa" id="XP_026301011"/>
    </source>
</evidence>
<dbReference type="Pfam" id="PF00856">
    <property type="entry name" value="SET"/>
    <property type="match status" value="1"/>
</dbReference>
<dbReference type="GeneID" id="100577194"/>
<evidence type="ECO:0000256" key="8">
    <source>
        <dbReference type="ARBA" id="ARBA00022771"/>
    </source>
</evidence>
<dbReference type="GO" id="GO:0008170">
    <property type="term" value="F:N-methyltransferase activity"/>
    <property type="evidence" value="ECO:0007669"/>
    <property type="project" value="UniProtKB-ARBA"/>
</dbReference>
<evidence type="ECO:0000259" key="16">
    <source>
        <dbReference type="PROSITE" id="PS50280"/>
    </source>
</evidence>
<dbReference type="GO" id="GO:0005634">
    <property type="term" value="C:nucleus"/>
    <property type="evidence" value="ECO:0007669"/>
    <property type="project" value="UniProtKB-SubCell"/>
</dbReference>
<protein>
    <recommendedName>
        <fullName evidence="13">Protein-lysine N-methyltransferase SMYD4</fullName>
    </recommendedName>
    <alternativeName>
        <fullName evidence="14">SET and MYND domain-containing protein 4</fullName>
    </alternativeName>
</protein>
<evidence type="ECO:0000256" key="14">
    <source>
        <dbReference type="ARBA" id="ARBA00093680"/>
    </source>
</evidence>
<keyword evidence="7" id="KW-0479">Metal-binding</keyword>
<keyword evidence="10" id="KW-0539">Nucleus</keyword>
<dbReference type="RefSeq" id="XP_026301011.1">
    <property type="nucleotide sequence ID" value="XM_026445226.1"/>
</dbReference>
<feature type="domain" description="MYND-type" evidence="17">
    <location>
        <begin position="271"/>
        <end position="311"/>
    </location>
</feature>
<dbReference type="InterPro" id="IPR044421">
    <property type="entry name" value="SMYD4_SET"/>
</dbReference>
<dbReference type="KEGG" id="ame:100577194"/>
<dbReference type="InterPro" id="IPR019734">
    <property type="entry name" value="TPR_rpt"/>
</dbReference>
<dbReference type="GO" id="GO:0032259">
    <property type="term" value="P:methylation"/>
    <property type="evidence" value="ECO:0007669"/>
    <property type="project" value="UniProtKB-KW"/>
</dbReference>
<dbReference type="CDD" id="cd10536">
    <property type="entry name" value="SET_SMYD4"/>
    <property type="match status" value="1"/>
</dbReference>
<comment type="catalytic activity">
    <reaction evidence="11">
        <text>L-lysyl-[protein] + S-adenosyl-L-methionine = N(6)-methyl-L-lysyl-[protein] + S-adenosyl-L-homocysteine + H(+)</text>
        <dbReference type="Rhea" id="RHEA:51736"/>
        <dbReference type="Rhea" id="RHEA-COMP:9752"/>
        <dbReference type="Rhea" id="RHEA-COMP:13053"/>
        <dbReference type="ChEBI" id="CHEBI:15378"/>
        <dbReference type="ChEBI" id="CHEBI:29969"/>
        <dbReference type="ChEBI" id="CHEBI:57856"/>
        <dbReference type="ChEBI" id="CHEBI:59789"/>
        <dbReference type="ChEBI" id="CHEBI:61929"/>
    </reaction>
</comment>
<evidence type="ECO:0000256" key="5">
    <source>
        <dbReference type="ARBA" id="ARBA00022679"/>
    </source>
</evidence>
<reference evidence="19" key="3">
    <citation type="submission" date="2025-05" db="UniProtKB">
        <authorList>
            <consortium name="RefSeq"/>
        </authorList>
    </citation>
    <scope>NUCLEOTIDE SEQUENCE [LARGE SCALE GENOMIC DNA]</scope>
    <source>
        <strain evidence="19">DH4</strain>
    </source>
</reference>
<dbReference type="Gene3D" id="1.25.40.10">
    <property type="entry name" value="Tetratricopeptide repeat domain"/>
    <property type="match status" value="2"/>
</dbReference>
<keyword evidence="19" id="KW-1185">Reference proteome</keyword>
<dbReference type="OrthoDB" id="62495at2759"/>
<dbReference type="SMART" id="SM00317">
    <property type="entry name" value="SET"/>
    <property type="match status" value="1"/>
</dbReference>
<dbReference type="PANTHER" id="PTHR46165:SF2">
    <property type="entry name" value="SET AND MYND DOMAIN-CONTAINING PROTEIN 4"/>
    <property type="match status" value="1"/>
</dbReference>
<evidence type="ECO:0000313" key="19">
    <source>
        <dbReference type="Proteomes" id="UP000005203"/>
    </source>
</evidence>
<evidence type="ECO:0000256" key="4">
    <source>
        <dbReference type="ARBA" id="ARBA00022603"/>
    </source>
</evidence>
<dbReference type="EnsemblMetazoa" id="XM_026445226">
    <property type="protein sequence ID" value="XP_026301011"/>
    <property type="gene ID" value="LOC100577194"/>
</dbReference>
<proteinExistence type="predicted"/>